<sequence length="260" mass="30026">MVLFLCCRQYKMIMILVFGGTTEGKQVASFLDELLLPYYYSTKTEVSFIGKGVPIFGEMTTKKIEEFCHEKKITHIINASHPFAVELHETVASIETEISLIRFEREFTKRISHKLVTYVNSFEEAISLFKEKKYHSLLALSGVQTIKRLAPYWKSKKTWFRILDKNSSRAIASQANFPLNQLLYGYTQNVKEEVLLYKELAPEVIFTKESGVNGKLDQKISAAMETQIPIVILKKPLLSNRYLCMNSIEELNKKITEYIE</sequence>
<evidence type="ECO:0000256" key="2">
    <source>
        <dbReference type="ARBA" id="ARBA00022573"/>
    </source>
</evidence>
<organism evidence="4 5">
    <name type="scientific">Tenacibaculum vairaonense</name>
    <dbReference type="NCBI Taxonomy" id="3137860"/>
    <lineage>
        <taxon>Bacteria</taxon>
        <taxon>Pseudomonadati</taxon>
        <taxon>Bacteroidota</taxon>
        <taxon>Flavobacteriia</taxon>
        <taxon>Flavobacteriales</taxon>
        <taxon>Flavobacteriaceae</taxon>
        <taxon>Tenacibaculum</taxon>
    </lineage>
</organism>
<gene>
    <name evidence="4" type="primary">cobK</name>
    <name evidence="4" type="ORF">T190115A13A_160078</name>
</gene>
<comment type="caution">
    <text evidence="4">The sequence shown here is derived from an EMBL/GenBank/DDBJ whole genome shotgun (WGS) entry which is preliminary data.</text>
</comment>
<dbReference type="EC" id="1.3.1.54" evidence="4"/>
<evidence type="ECO:0000313" key="4">
    <source>
        <dbReference type="EMBL" id="CAL2105545.1"/>
    </source>
</evidence>
<evidence type="ECO:0000256" key="3">
    <source>
        <dbReference type="ARBA" id="ARBA00023002"/>
    </source>
</evidence>
<name>A0ABM9PIT8_9FLAO</name>
<comment type="pathway">
    <text evidence="1">Cofactor biosynthesis; adenosylcobalamin biosynthesis.</text>
</comment>
<dbReference type="PANTHER" id="PTHR36925">
    <property type="entry name" value="COBALT-PRECORRIN-6A REDUCTASE"/>
    <property type="match status" value="1"/>
</dbReference>
<dbReference type="Pfam" id="PF02571">
    <property type="entry name" value="CbiJ"/>
    <property type="match status" value="1"/>
</dbReference>
<keyword evidence="2" id="KW-0169">Cobalamin biosynthesis</keyword>
<dbReference type="InterPro" id="IPR003723">
    <property type="entry name" value="Precorrin-6x_reduct"/>
</dbReference>
<keyword evidence="5" id="KW-1185">Reference proteome</keyword>
<dbReference type="PROSITE" id="PS51014">
    <property type="entry name" value="COBK_CBIJ"/>
    <property type="match status" value="1"/>
</dbReference>
<dbReference type="Proteomes" id="UP001497602">
    <property type="component" value="Unassembled WGS sequence"/>
</dbReference>
<dbReference type="PANTHER" id="PTHR36925:SF1">
    <property type="entry name" value="COBALT-PRECORRIN-6A REDUCTASE"/>
    <property type="match status" value="1"/>
</dbReference>
<protein>
    <submittedName>
        <fullName evidence="4">Precorrin-6A reductase</fullName>
        <ecNumber evidence="4">1.3.1.54</ecNumber>
    </submittedName>
</protein>
<proteinExistence type="predicted"/>
<dbReference type="EMBL" id="CAXJRC010000007">
    <property type="protein sequence ID" value="CAL2105545.1"/>
    <property type="molecule type" value="Genomic_DNA"/>
</dbReference>
<keyword evidence="3 4" id="KW-0560">Oxidoreductase</keyword>
<accession>A0ABM9PIT8</accession>
<evidence type="ECO:0000256" key="1">
    <source>
        <dbReference type="ARBA" id="ARBA00004953"/>
    </source>
</evidence>
<evidence type="ECO:0000313" key="5">
    <source>
        <dbReference type="Proteomes" id="UP001497602"/>
    </source>
</evidence>
<reference evidence="4 5" key="1">
    <citation type="submission" date="2024-05" db="EMBL/GenBank/DDBJ databases">
        <authorList>
            <person name="Duchaud E."/>
        </authorList>
    </citation>
    <scope>NUCLEOTIDE SEQUENCE [LARGE SCALE GENOMIC DNA]</scope>
    <source>
        <strain evidence="4">Ena-SAMPLE-TAB-13-05-2024-13:56:06:370-140305</strain>
    </source>
</reference>
<dbReference type="GO" id="GO:0016994">
    <property type="term" value="F:precorrin-6A reductase activity"/>
    <property type="evidence" value="ECO:0007669"/>
    <property type="project" value="UniProtKB-EC"/>
</dbReference>